<dbReference type="Proteomes" id="UP001056681">
    <property type="component" value="Chromosome"/>
</dbReference>
<evidence type="ECO:0000313" key="1">
    <source>
        <dbReference type="EMBL" id="URL60278.1"/>
    </source>
</evidence>
<accession>A0ABY4T5V4</accession>
<dbReference type="GO" id="GO:0016301">
    <property type="term" value="F:kinase activity"/>
    <property type="evidence" value="ECO:0007669"/>
    <property type="project" value="UniProtKB-KW"/>
</dbReference>
<keyword evidence="2" id="KW-1185">Reference proteome</keyword>
<gene>
    <name evidence="1" type="ORF">IM816_04610</name>
</gene>
<dbReference type="EMBL" id="CP063231">
    <property type="protein sequence ID" value="URL60278.1"/>
    <property type="molecule type" value="Genomic_DNA"/>
</dbReference>
<sequence length="271" mass="29992">MAAAVLGHFAAGPARAARPFVLGLSGVQGSGKSTLAAAIVDQARAQGWPAVALSLDDVYLTRMQRETLATDVHPLLRTRGVPGTHDLNLLDTTLDALAQASATHPVALPRFDKGQDDRAPVETWPSVRVPPRLVVLEGWCLGAKPADAETLIEPINALERDEDPDGTWRRWVNTRLADYLPLWKRLDALVVLRAPSWDVVARWREQAEQPLRERREPRAMDASTLARFLQHYERISRRLLATLDSEADWVIALDDHRHATLPSTTPRSGAK</sequence>
<protein>
    <submittedName>
        <fullName evidence="1">Kinase</fullName>
    </submittedName>
</protein>
<dbReference type="InterPro" id="IPR027417">
    <property type="entry name" value="P-loop_NTPase"/>
</dbReference>
<dbReference type="SUPFAM" id="SSF52540">
    <property type="entry name" value="P-loop containing nucleoside triphosphate hydrolases"/>
    <property type="match status" value="1"/>
</dbReference>
<keyword evidence="1" id="KW-0418">Kinase</keyword>
<reference evidence="1" key="1">
    <citation type="submission" date="2020-10" db="EMBL/GenBank/DDBJ databases">
        <title>Whole-genome sequence of Luteibacter sp. EIF3.</title>
        <authorList>
            <person name="Friedrich I."/>
            <person name="Hertel R."/>
            <person name="Daniel R."/>
        </authorList>
    </citation>
    <scope>NUCLEOTIDE SEQUENCE</scope>
    <source>
        <strain evidence="1">EIF3</strain>
    </source>
</reference>
<proteinExistence type="predicted"/>
<organism evidence="1 2">
    <name type="scientific">Luteibacter flocculans</name>
    <dbReference type="NCBI Taxonomy" id="2780091"/>
    <lineage>
        <taxon>Bacteria</taxon>
        <taxon>Pseudomonadati</taxon>
        <taxon>Pseudomonadota</taxon>
        <taxon>Gammaproteobacteria</taxon>
        <taxon>Lysobacterales</taxon>
        <taxon>Rhodanobacteraceae</taxon>
        <taxon>Luteibacter</taxon>
    </lineage>
</organism>
<name>A0ABY4T5V4_9GAMM</name>
<evidence type="ECO:0000313" key="2">
    <source>
        <dbReference type="Proteomes" id="UP001056681"/>
    </source>
</evidence>
<dbReference type="Gene3D" id="3.40.50.300">
    <property type="entry name" value="P-loop containing nucleotide triphosphate hydrolases"/>
    <property type="match status" value="1"/>
</dbReference>
<keyword evidence="1" id="KW-0808">Transferase</keyword>